<sequence length="136" mass="15912">MLRTQRKPDIVFPSFAAMSHELQKDTLRLPSYRESVFFRFHPYPQTRRRPVDHLMQRVDYRSVEQPVANARGEDPVPMQEERDLTDEDAVNLNLAMNTSATEKPHVKKRRSLTSLIIDLAVAVTNSRRLKRRRSAL</sequence>
<name>A0A2G8RR69_9APHY</name>
<evidence type="ECO:0000313" key="1">
    <source>
        <dbReference type="EMBL" id="PIL24010.1"/>
    </source>
</evidence>
<dbReference type="EMBL" id="AYKW01000067">
    <property type="protein sequence ID" value="PIL24010.1"/>
    <property type="molecule type" value="Genomic_DNA"/>
</dbReference>
<accession>A0A2G8RR69</accession>
<dbReference type="Proteomes" id="UP000230002">
    <property type="component" value="Unassembled WGS sequence"/>
</dbReference>
<proteinExistence type="predicted"/>
<keyword evidence="2" id="KW-1185">Reference proteome</keyword>
<reference evidence="1 2" key="1">
    <citation type="journal article" date="2015" name="Sci. Rep.">
        <title>Chromosome-level genome map provides insights into diverse defense mechanisms in the medicinal fungus Ganoderma sinense.</title>
        <authorList>
            <person name="Zhu Y."/>
            <person name="Xu J."/>
            <person name="Sun C."/>
            <person name="Zhou S."/>
            <person name="Xu H."/>
            <person name="Nelson D.R."/>
            <person name="Qian J."/>
            <person name="Song J."/>
            <person name="Luo H."/>
            <person name="Xiang L."/>
            <person name="Li Y."/>
            <person name="Xu Z."/>
            <person name="Ji A."/>
            <person name="Wang L."/>
            <person name="Lu S."/>
            <person name="Hayward A."/>
            <person name="Sun W."/>
            <person name="Li X."/>
            <person name="Schwartz D.C."/>
            <person name="Wang Y."/>
            <person name="Chen S."/>
        </authorList>
    </citation>
    <scope>NUCLEOTIDE SEQUENCE [LARGE SCALE GENOMIC DNA]</scope>
    <source>
        <strain evidence="1 2">ZZ0214-1</strain>
    </source>
</reference>
<gene>
    <name evidence="1" type="ORF">GSI_13761</name>
</gene>
<dbReference type="AlphaFoldDB" id="A0A2G8RR69"/>
<protein>
    <submittedName>
        <fullName evidence="1">Uncharacterized protein</fullName>
    </submittedName>
</protein>
<dbReference type="OrthoDB" id="2637024at2759"/>
<organism evidence="1 2">
    <name type="scientific">Ganoderma sinense ZZ0214-1</name>
    <dbReference type="NCBI Taxonomy" id="1077348"/>
    <lineage>
        <taxon>Eukaryota</taxon>
        <taxon>Fungi</taxon>
        <taxon>Dikarya</taxon>
        <taxon>Basidiomycota</taxon>
        <taxon>Agaricomycotina</taxon>
        <taxon>Agaricomycetes</taxon>
        <taxon>Polyporales</taxon>
        <taxon>Polyporaceae</taxon>
        <taxon>Ganoderma</taxon>
    </lineage>
</organism>
<comment type="caution">
    <text evidence="1">The sequence shown here is derived from an EMBL/GenBank/DDBJ whole genome shotgun (WGS) entry which is preliminary data.</text>
</comment>
<evidence type="ECO:0000313" key="2">
    <source>
        <dbReference type="Proteomes" id="UP000230002"/>
    </source>
</evidence>